<organism evidence="3 6">
    <name type="scientific">Didymodactylos carnosus</name>
    <dbReference type="NCBI Taxonomy" id="1234261"/>
    <lineage>
        <taxon>Eukaryota</taxon>
        <taxon>Metazoa</taxon>
        <taxon>Spiralia</taxon>
        <taxon>Gnathifera</taxon>
        <taxon>Rotifera</taxon>
        <taxon>Eurotatoria</taxon>
        <taxon>Bdelloidea</taxon>
        <taxon>Philodinida</taxon>
        <taxon>Philodinidae</taxon>
        <taxon>Didymodactylos</taxon>
    </lineage>
</organism>
<dbReference type="InterPro" id="IPR000626">
    <property type="entry name" value="Ubiquitin-like_dom"/>
</dbReference>
<dbReference type="SMART" id="SM00213">
    <property type="entry name" value="UBQ"/>
    <property type="match status" value="1"/>
</dbReference>
<dbReference type="SUPFAM" id="SSF56399">
    <property type="entry name" value="ADP-ribosylation"/>
    <property type="match status" value="1"/>
</dbReference>
<dbReference type="InterPro" id="IPR029071">
    <property type="entry name" value="Ubiquitin-like_domsf"/>
</dbReference>
<proteinExistence type="predicted"/>
<dbReference type="EMBL" id="CAJOBA010053544">
    <property type="protein sequence ID" value="CAF4265897.1"/>
    <property type="molecule type" value="Genomic_DNA"/>
</dbReference>
<dbReference type="EMBL" id="CAJNOQ010022549">
    <property type="protein sequence ID" value="CAF1502613.1"/>
    <property type="molecule type" value="Genomic_DNA"/>
</dbReference>
<dbReference type="Proteomes" id="UP000677228">
    <property type="component" value="Unassembled WGS sequence"/>
</dbReference>
<dbReference type="PROSITE" id="PS50053">
    <property type="entry name" value="UBIQUITIN_2"/>
    <property type="match status" value="1"/>
</dbReference>
<dbReference type="Pfam" id="PF00240">
    <property type="entry name" value="ubiquitin"/>
    <property type="match status" value="1"/>
</dbReference>
<dbReference type="AlphaFoldDB" id="A0A815T427"/>
<dbReference type="PANTHER" id="PTHR36649">
    <property type="entry name" value="UBIQUITIN-LIKE DOMAIN-CONTAINING PROTEIN"/>
    <property type="match status" value="1"/>
</dbReference>
<dbReference type="EMBL" id="CAJNOK010031643">
    <property type="protein sequence ID" value="CAF1474569.1"/>
    <property type="molecule type" value="Genomic_DNA"/>
</dbReference>
<evidence type="ECO:0000313" key="4">
    <source>
        <dbReference type="EMBL" id="CAF4265897.1"/>
    </source>
</evidence>
<evidence type="ECO:0000313" key="6">
    <source>
        <dbReference type="Proteomes" id="UP000663829"/>
    </source>
</evidence>
<protein>
    <recommendedName>
        <fullName evidence="1">Ubiquitin-like domain-containing protein</fullName>
    </recommendedName>
</protein>
<keyword evidence="6" id="KW-1185">Reference proteome</keyword>
<accession>A0A815T427</accession>
<feature type="domain" description="Ubiquitin-like" evidence="1">
    <location>
        <begin position="71"/>
        <end position="141"/>
    </location>
</feature>
<dbReference type="Gene3D" id="3.90.175.10">
    <property type="entry name" value="Diphtheria Toxin, domain 1"/>
    <property type="match status" value="1"/>
</dbReference>
<comment type="caution">
    <text evidence="3">The sequence shown here is derived from an EMBL/GenBank/DDBJ whole genome shotgun (WGS) entry which is preliminary data.</text>
</comment>
<evidence type="ECO:0000259" key="1">
    <source>
        <dbReference type="PROSITE" id="PS50053"/>
    </source>
</evidence>
<dbReference type="Proteomes" id="UP000681722">
    <property type="component" value="Unassembled WGS sequence"/>
</dbReference>
<name>A0A815T427_9BILA</name>
<sequence length="319" mass="36505">MSIDSSINDSEQVLAAALSAILGKEILPESNIPKQSQRHIKKVSLFDQHLTCFVYGKVGRDDRITSNQSFMTLYITILATKTTFPCVIERDASVDKLKQIIYEKEGILRNKQNLIHCGQEIDEGHLLTEYDIKDSSEISVVRLRAINSNDFLVLDKDSWDQMYDYDFTNINDHGIHFTRGSVEYRRPCGWKRYAIKVTGKYEDEVWLGSNNSRNEWPVSYHGTKHDAVNSIAQKGFDLTKHERFAHGRGIYSTPDVNIAKVFAKSFTINAQEHLVILQNRVNPKNLIKLYHDETGNGEYWLSSNAADIRPYGVCIMKKP</sequence>
<dbReference type="SUPFAM" id="SSF54236">
    <property type="entry name" value="Ubiquitin-like"/>
    <property type="match status" value="1"/>
</dbReference>
<dbReference type="OrthoDB" id="428577at2759"/>
<gene>
    <name evidence="3" type="ORF">GPM918_LOCUS36754</name>
    <name evidence="2" type="ORF">OVA965_LOCUS35797</name>
    <name evidence="5" type="ORF">SRO942_LOCUS37502</name>
    <name evidence="4" type="ORF">TMI583_LOCUS36776</name>
</gene>
<dbReference type="Proteomes" id="UP000663829">
    <property type="component" value="Unassembled WGS sequence"/>
</dbReference>
<dbReference type="Proteomes" id="UP000682733">
    <property type="component" value="Unassembled WGS sequence"/>
</dbReference>
<evidence type="ECO:0000313" key="2">
    <source>
        <dbReference type="EMBL" id="CAF1474569.1"/>
    </source>
</evidence>
<evidence type="ECO:0000313" key="3">
    <source>
        <dbReference type="EMBL" id="CAF1502613.1"/>
    </source>
</evidence>
<reference evidence="3" key="1">
    <citation type="submission" date="2021-02" db="EMBL/GenBank/DDBJ databases">
        <authorList>
            <person name="Nowell W R."/>
        </authorList>
    </citation>
    <scope>NUCLEOTIDE SEQUENCE</scope>
</reference>
<dbReference type="Gene3D" id="3.10.20.90">
    <property type="entry name" value="Phosphatidylinositol 3-kinase Catalytic Subunit, Chain A, domain 1"/>
    <property type="match status" value="1"/>
</dbReference>
<evidence type="ECO:0000313" key="5">
    <source>
        <dbReference type="EMBL" id="CAF4364191.1"/>
    </source>
</evidence>
<dbReference type="EMBL" id="CAJOBC010088069">
    <property type="protein sequence ID" value="CAF4364191.1"/>
    <property type="molecule type" value="Genomic_DNA"/>
</dbReference>
<dbReference type="CDD" id="cd17039">
    <property type="entry name" value="Ubl_ubiquitin_like"/>
    <property type="match status" value="1"/>
</dbReference>
<dbReference type="PANTHER" id="PTHR36649:SF28">
    <property type="entry name" value="UBIQUITIN-LIKE DOMAIN-CONTAINING PROTEIN"/>
    <property type="match status" value="1"/>
</dbReference>